<name>A0A6J5R107_9CAUD</name>
<gene>
    <name evidence="2" type="ORF">UFOVP1007_13</name>
    <name evidence="3" type="ORF">UFOVP1159_13</name>
    <name evidence="1" type="ORF">UFOVP927_50</name>
</gene>
<dbReference type="EMBL" id="LR797108">
    <property type="protein sequence ID" value="CAB4187271.1"/>
    <property type="molecule type" value="Genomic_DNA"/>
</dbReference>
<dbReference type="EMBL" id="LR796958">
    <property type="protein sequence ID" value="CAB4178014.1"/>
    <property type="molecule type" value="Genomic_DNA"/>
</dbReference>
<reference evidence="3" key="1">
    <citation type="submission" date="2020-05" db="EMBL/GenBank/DDBJ databases">
        <authorList>
            <person name="Chiriac C."/>
            <person name="Salcher M."/>
            <person name="Ghai R."/>
            <person name="Kavagutti S V."/>
        </authorList>
    </citation>
    <scope>NUCLEOTIDE SEQUENCE</scope>
</reference>
<sequence>MQSGTYADLLIRIRALAGVDAFTTNEDTLINSFINRRGYQAYRESDTWGRFIVAAEARPGPLNIVPFAYTANDGNRSISAATRSGTTVTVTLTADIDGDFVTGQYLTMAGMTGTVEPDGSYQVTVSDDAEFTYELTTTNTATETYSLSTATAQPDDISDVDTFIRVFNDFPYNLIGAGEYTFYVQSDGCHVVGNYTESAGFWVCYKKQWDGPYDATTNTDIPLEFFNYMAHATYADFLRMDGQVDKALVEEQVAKEYLALELMRPQNQANGQILSRFQSHGSRQSR</sequence>
<dbReference type="EMBL" id="LR796868">
    <property type="protein sequence ID" value="CAB4172067.1"/>
    <property type="molecule type" value="Genomic_DNA"/>
</dbReference>
<evidence type="ECO:0000313" key="1">
    <source>
        <dbReference type="EMBL" id="CAB4172067.1"/>
    </source>
</evidence>
<proteinExistence type="predicted"/>
<evidence type="ECO:0000313" key="3">
    <source>
        <dbReference type="EMBL" id="CAB4187271.1"/>
    </source>
</evidence>
<protein>
    <submittedName>
        <fullName evidence="3">Uncharacterized protein</fullName>
    </submittedName>
</protein>
<accession>A0A6J5R107</accession>
<organism evidence="3">
    <name type="scientific">uncultured Caudovirales phage</name>
    <dbReference type="NCBI Taxonomy" id="2100421"/>
    <lineage>
        <taxon>Viruses</taxon>
        <taxon>Duplodnaviria</taxon>
        <taxon>Heunggongvirae</taxon>
        <taxon>Uroviricota</taxon>
        <taxon>Caudoviricetes</taxon>
        <taxon>Peduoviridae</taxon>
        <taxon>Maltschvirus</taxon>
        <taxon>Maltschvirus maltsch</taxon>
    </lineage>
</organism>
<evidence type="ECO:0000313" key="2">
    <source>
        <dbReference type="EMBL" id="CAB4178014.1"/>
    </source>
</evidence>